<evidence type="ECO:0000313" key="1">
    <source>
        <dbReference type="EMBL" id="MFC6646619.1"/>
    </source>
</evidence>
<proteinExistence type="predicted"/>
<comment type="caution">
    <text evidence="1">The sequence shown here is derived from an EMBL/GenBank/DDBJ whole genome shotgun (WGS) entry which is preliminary data.</text>
</comment>
<dbReference type="Proteomes" id="UP001596391">
    <property type="component" value="Unassembled WGS sequence"/>
</dbReference>
<dbReference type="EMBL" id="JBHSWI010000001">
    <property type="protein sequence ID" value="MFC6646619.1"/>
    <property type="molecule type" value="Genomic_DNA"/>
</dbReference>
<reference evidence="2" key="1">
    <citation type="journal article" date="2019" name="Int. J. Syst. Evol. Microbiol.">
        <title>The Global Catalogue of Microorganisms (GCM) 10K type strain sequencing project: providing services to taxonomists for standard genome sequencing and annotation.</title>
        <authorList>
            <consortium name="The Broad Institute Genomics Platform"/>
            <consortium name="The Broad Institute Genome Sequencing Center for Infectious Disease"/>
            <person name="Wu L."/>
            <person name="Ma J."/>
        </authorList>
    </citation>
    <scope>NUCLEOTIDE SEQUENCE [LARGE SCALE GENOMIC DNA]</scope>
    <source>
        <strain evidence="2">CGMCC 1.16026</strain>
    </source>
</reference>
<gene>
    <name evidence="1" type="ORF">ACFQBQ_13695</name>
</gene>
<accession>A0ABW1ZAX6</accession>
<dbReference type="RefSeq" id="WP_263370275.1">
    <property type="nucleotide sequence ID" value="NZ_JAGSYD010000001.1"/>
</dbReference>
<protein>
    <submittedName>
        <fullName evidence="1">Uncharacterized protein</fullName>
    </submittedName>
</protein>
<organism evidence="1 2">
    <name type="scientific">Granulicella cerasi</name>
    <dbReference type="NCBI Taxonomy" id="741063"/>
    <lineage>
        <taxon>Bacteria</taxon>
        <taxon>Pseudomonadati</taxon>
        <taxon>Acidobacteriota</taxon>
        <taxon>Terriglobia</taxon>
        <taxon>Terriglobales</taxon>
        <taxon>Acidobacteriaceae</taxon>
        <taxon>Granulicella</taxon>
    </lineage>
</organism>
<name>A0ABW1ZAX6_9BACT</name>
<sequence length="84" mass="9286">MAKACEETNVAQGMTPAYYHLHALLMTIRELAQHEDEICTLLEEMKTSGAISAEAKRDLRVVLEGLPVESLAAEASTLWRVAEE</sequence>
<keyword evidence="2" id="KW-1185">Reference proteome</keyword>
<evidence type="ECO:0000313" key="2">
    <source>
        <dbReference type="Proteomes" id="UP001596391"/>
    </source>
</evidence>